<dbReference type="InterPro" id="IPR031825">
    <property type="entry name" value="RXLR"/>
</dbReference>
<sequence>MLMVIFHASVDAASAATNSKHIRTTKVAIPGVSALPSSFTADQKDIPSKKFLRGNDNADDSNDEERAPIGALLGGAAQMMSKRAKAEASSMSFEALVKKGVTPDDLFAKYGYNENAMQESYKYFYNKLLQKAAETGKKPADLVKVFDIDDGFEVLVKKGVTPDDLFAKYGYEHHGLQGKYNLFYKKLLQQAAETGKEPADLVKIYHIDDGFESWLKKGVTPDDLLEKYSYHYYGTQVEYESFYKKAKEAEADKA</sequence>
<dbReference type="eggNOG" id="ENOG502RGFG">
    <property type="taxonomic scope" value="Eukaryota"/>
</dbReference>
<accession>H3GW32</accession>
<comment type="function">
    <text evidence="5">Effector that suppresses plant defense responses during pathogen infection.</text>
</comment>
<comment type="subcellular location">
    <subcellularLocation>
        <location evidence="1 5">Secreted</location>
    </subcellularLocation>
</comment>
<reference evidence="6" key="2">
    <citation type="submission" date="2015-06" db="UniProtKB">
        <authorList>
            <consortium name="EnsemblProtists"/>
        </authorList>
    </citation>
    <scope>IDENTIFICATION</scope>
    <source>
        <strain evidence="6">Pr102</strain>
    </source>
</reference>
<dbReference type="Pfam" id="PF16810">
    <property type="entry name" value="RXLR"/>
    <property type="match status" value="1"/>
</dbReference>
<proteinExistence type="inferred from homology"/>
<protein>
    <recommendedName>
        <fullName evidence="5">RxLR effector protein</fullName>
    </recommendedName>
</protein>
<evidence type="ECO:0000313" key="6">
    <source>
        <dbReference type="EnsemblProtists" id="Phyra81636"/>
    </source>
</evidence>
<dbReference type="HOGENOM" id="CLU_1096102_0_0_1"/>
<name>H3GW32_PHYRM</name>
<organism evidence="6 7">
    <name type="scientific">Phytophthora ramorum</name>
    <name type="common">Sudden oak death agent</name>
    <dbReference type="NCBI Taxonomy" id="164328"/>
    <lineage>
        <taxon>Eukaryota</taxon>
        <taxon>Sar</taxon>
        <taxon>Stramenopiles</taxon>
        <taxon>Oomycota</taxon>
        <taxon>Peronosporomycetes</taxon>
        <taxon>Peronosporales</taxon>
        <taxon>Peronosporaceae</taxon>
        <taxon>Phytophthora</taxon>
    </lineage>
</organism>
<dbReference type="EMBL" id="DS566059">
    <property type="status" value="NOT_ANNOTATED_CDS"/>
    <property type="molecule type" value="Genomic_DNA"/>
</dbReference>
<comment type="domain">
    <text evidence="5">The RxLR-dEER motif acts to carry the protein into the host cell cytoplasm through binding to cell surface phosphatidylinositol-3-phosphate.</text>
</comment>
<keyword evidence="4" id="KW-0732">Signal</keyword>
<dbReference type="EnsemblProtists" id="Phyra81636">
    <property type="protein sequence ID" value="Phyra81636"/>
    <property type="gene ID" value="Phyra81636"/>
</dbReference>
<dbReference type="VEuPathDB" id="FungiDB:KRP22_2844"/>
<keyword evidence="7" id="KW-1185">Reference proteome</keyword>
<dbReference type="VEuPathDB" id="FungiDB:KRP23_3914"/>
<evidence type="ECO:0000256" key="2">
    <source>
        <dbReference type="ARBA" id="ARBA00010400"/>
    </source>
</evidence>
<dbReference type="InParanoid" id="H3GW32"/>
<evidence type="ECO:0000256" key="3">
    <source>
        <dbReference type="ARBA" id="ARBA00022525"/>
    </source>
</evidence>
<evidence type="ECO:0000256" key="4">
    <source>
        <dbReference type="ARBA" id="ARBA00022729"/>
    </source>
</evidence>
<dbReference type="Proteomes" id="UP000005238">
    <property type="component" value="Unassembled WGS sequence"/>
</dbReference>
<keyword evidence="3 5" id="KW-0964">Secreted</keyword>
<reference evidence="7" key="1">
    <citation type="journal article" date="2006" name="Science">
        <title>Phytophthora genome sequences uncover evolutionary origins and mechanisms of pathogenesis.</title>
        <authorList>
            <person name="Tyler B.M."/>
            <person name="Tripathy S."/>
            <person name="Zhang X."/>
            <person name="Dehal P."/>
            <person name="Jiang R.H."/>
            <person name="Aerts A."/>
            <person name="Arredondo F.D."/>
            <person name="Baxter L."/>
            <person name="Bensasson D."/>
            <person name="Beynon J.L."/>
            <person name="Chapman J."/>
            <person name="Damasceno C.M."/>
            <person name="Dorrance A.E."/>
            <person name="Dou D."/>
            <person name="Dickerman A.W."/>
            <person name="Dubchak I.L."/>
            <person name="Garbelotto M."/>
            <person name="Gijzen M."/>
            <person name="Gordon S.G."/>
            <person name="Govers F."/>
            <person name="Grunwald N.J."/>
            <person name="Huang W."/>
            <person name="Ivors K.L."/>
            <person name="Jones R.W."/>
            <person name="Kamoun S."/>
            <person name="Krampis K."/>
            <person name="Lamour K.H."/>
            <person name="Lee M.K."/>
            <person name="McDonald W.H."/>
            <person name="Medina M."/>
            <person name="Meijer H.J."/>
            <person name="Nordberg E.K."/>
            <person name="Maclean D.J."/>
            <person name="Ospina-Giraldo M.D."/>
            <person name="Morris P.F."/>
            <person name="Phuntumart V."/>
            <person name="Putnam N.H."/>
            <person name="Rash S."/>
            <person name="Rose J.K."/>
            <person name="Sakihama Y."/>
            <person name="Salamov A.A."/>
            <person name="Savidor A."/>
            <person name="Scheuring C.F."/>
            <person name="Smith B.M."/>
            <person name="Sobral B.W."/>
            <person name="Terry A."/>
            <person name="Torto-Alalibo T.A."/>
            <person name="Win J."/>
            <person name="Xu Z."/>
            <person name="Zhang H."/>
            <person name="Grigoriev I.V."/>
            <person name="Rokhsar D.S."/>
            <person name="Boore J.L."/>
        </authorList>
    </citation>
    <scope>NUCLEOTIDE SEQUENCE [LARGE SCALE GENOMIC DNA]</scope>
    <source>
        <strain evidence="7">Pr102</strain>
    </source>
</reference>
<comment type="similarity">
    <text evidence="2 5">Belongs to the RxLR effector family.</text>
</comment>
<evidence type="ECO:0000256" key="5">
    <source>
        <dbReference type="RuleBase" id="RU367124"/>
    </source>
</evidence>
<dbReference type="AlphaFoldDB" id="H3GW32"/>
<evidence type="ECO:0000256" key="1">
    <source>
        <dbReference type="ARBA" id="ARBA00004613"/>
    </source>
</evidence>
<evidence type="ECO:0000313" key="7">
    <source>
        <dbReference type="Proteomes" id="UP000005238"/>
    </source>
</evidence>